<reference evidence="8" key="1">
    <citation type="submission" date="2015-04" db="EMBL/GenBank/DDBJ databases">
        <title>The genome sequence of the plant pathogenic Rhizarian Plasmodiophora brassicae reveals insights in its biotrophic life cycle and the origin of chitin synthesis.</title>
        <authorList>
            <person name="Schwelm A."/>
            <person name="Fogelqvist J."/>
            <person name="Knaust A."/>
            <person name="Julke S."/>
            <person name="Lilja T."/>
            <person name="Dhandapani V."/>
            <person name="Bonilla-Rosso G."/>
            <person name="Karlsson M."/>
            <person name="Shevchenko A."/>
            <person name="Choi S.R."/>
            <person name="Kim H.G."/>
            <person name="Park J.Y."/>
            <person name="Lim Y.P."/>
            <person name="Ludwig-Muller J."/>
            <person name="Dixelius C."/>
        </authorList>
    </citation>
    <scope>NUCLEOTIDE SEQUENCE</scope>
    <source>
        <tissue evidence="8">Potato root galls</tissue>
    </source>
</reference>
<evidence type="ECO:0000256" key="4">
    <source>
        <dbReference type="ARBA" id="ARBA00022692"/>
    </source>
</evidence>
<dbReference type="InterPro" id="IPR052221">
    <property type="entry name" value="SLC35F_Transporter"/>
</dbReference>
<comment type="subcellular location">
    <subcellularLocation>
        <location evidence="1">Membrane</location>
        <topology evidence="1">Multi-pass membrane protein</topology>
    </subcellularLocation>
</comment>
<dbReference type="InterPro" id="IPR037185">
    <property type="entry name" value="EmrE-like"/>
</dbReference>
<feature type="transmembrane region" description="Helical" evidence="7">
    <location>
        <begin position="102"/>
        <end position="126"/>
    </location>
</feature>
<feature type="transmembrane region" description="Helical" evidence="7">
    <location>
        <begin position="265"/>
        <end position="282"/>
    </location>
</feature>
<dbReference type="PANTHER" id="PTHR14233:SF4">
    <property type="entry name" value="SOLUTE CARRIER FAMILY 35 MEMBER F2"/>
    <property type="match status" value="1"/>
</dbReference>
<evidence type="ECO:0000313" key="8">
    <source>
        <dbReference type="EMBL" id="CRZ09909.1"/>
    </source>
</evidence>
<organism evidence="8">
    <name type="scientific">Spongospora subterranea</name>
    <dbReference type="NCBI Taxonomy" id="70186"/>
    <lineage>
        <taxon>Eukaryota</taxon>
        <taxon>Sar</taxon>
        <taxon>Rhizaria</taxon>
        <taxon>Endomyxa</taxon>
        <taxon>Phytomyxea</taxon>
        <taxon>Plasmodiophorida</taxon>
        <taxon>Plasmodiophoridae</taxon>
        <taxon>Spongospora</taxon>
    </lineage>
</organism>
<evidence type="ECO:0000256" key="5">
    <source>
        <dbReference type="ARBA" id="ARBA00022989"/>
    </source>
</evidence>
<keyword evidence="5 7" id="KW-1133">Transmembrane helix</keyword>
<evidence type="ECO:0000256" key="2">
    <source>
        <dbReference type="ARBA" id="ARBA00007863"/>
    </source>
</evidence>
<proteinExistence type="inferred from homology"/>
<accession>A0A0H5RMG4</accession>
<dbReference type="InterPro" id="IPR009262">
    <property type="entry name" value="SLC35_F1/F2/F6"/>
</dbReference>
<feature type="transmembrane region" description="Helical" evidence="7">
    <location>
        <begin position="197"/>
        <end position="222"/>
    </location>
</feature>
<name>A0A0H5RMG4_9EUKA</name>
<evidence type="ECO:0000256" key="6">
    <source>
        <dbReference type="ARBA" id="ARBA00023136"/>
    </source>
</evidence>
<feature type="transmembrane region" description="Helical" evidence="7">
    <location>
        <begin position="163"/>
        <end position="185"/>
    </location>
</feature>
<feature type="transmembrane region" description="Helical" evidence="7">
    <location>
        <begin position="133"/>
        <end position="151"/>
    </location>
</feature>
<keyword evidence="4 7" id="KW-0812">Transmembrane</keyword>
<dbReference type="EMBL" id="HACM01009467">
    <property type="protein sequence ID" value="CRZ09909.1"/>
    <property type="molecule type" value="Transcribed_RNA"/>
</dbReference>
<feature type="transmembrane region" description="Helical" evidence="7">
    <location>
        <begin position="76"/>
        <end position="96"/>
    </location>
</feature>
<dbReference type="AlphaFoldDB" id="A0A0H5RMG4"/>
<evidence type="ECO:0000256" key="7">
    <source>
        <dbReference type="SAM" id="Phobius"/>
    </source>
</evidence>
<feature type="transmembrane region" description="Helical" evidence="7">
    <location>
        <begin position="12"/>
        <end position="34"/>
    </location>
</feature>
<sequence>MSSMAMVVSMRRLFGTIICGQVISFIISGTNIFITLTHERNLNTEFFPNQIVYHVLLLIALIFSRRSFAFYRTLPAKMFFLYGVLGCVDFAANVAVLKSFQYTSAISVMVFSSTSTIFVMVFTIAIFGRRYNFLHGIGAFIVAIGIFLINYSRYLDEDTRGDVGWMGMFLASMAAIGYAISNVVNEYVSRTESGYPFGALGAMGLSGSIISFIICQATPYGWRDRDMVLSASLECLLFIGGFVGCMVIFYVVVPVFIQQCGAVQLNLNIITADLIVLVFNLIHKEIAISWVYMSGFISVIVGMVVFNLTEPVDRRDTFVLTKSAVSDINMDYGGHCLTIPPTRTI</sequence>
<dbReference type="GO" id="GO:0022857">
    <property type="term" value="F:transmembrane transporter activity"/>
    <property type="evidence" value="ECO:0007669"/>
    <property type="project" value="InterPro"/>
</dbReference>
<dbReference type="SUPFAM" id="SSF103481">
    <property type="entry name" value="Multidrug resistance efflux transporter EmrE"/>
    <property type="match status" value="1"/>
</dbReference>
<protein>
    <recommendedName>
        <fullName evidence="9">EamA domain-containing protein</fullName>
    </recommendedName>
</protein>
<evidence type="ECO:0008006" key="9">
    <source>
        <dbReference type="Google" id="ProtNLM"/>
    </source>
</evidence>
<feature type="transmembrane region" description="Helical" evidence="7">
    <location>
        <begin position="46"/>
        <end position="64"/>
    </location>
</feature>
<evidence type="ECO:0000256" key="3">
    <source>
        <dbReference type="ARBA" id="ARBA00022448"/>
    </source>
</evidence>
<dbReference type="Pfam" id="PF06027">
    <property type="entry name" value="SLC35F"/>
    <property type="match status" value="1"/>
</dbReference>
<keyword evidence="6 7" id="KW-0472">Membrane</keyword>
<evidence type="ECO:0000256" key="1">
    <source>
        <dbReference type="ARBA" id="ARBA00004141"/>
    </source>
</evidence>
<feature type="transmembrane region" description="Helical" evidence="7">
    <location>
        <begin position="228"/>
        <end position="253"/>
    </location>
</feature>
<keyword evidence="3" id="KW-0813">Transport</keyword>
<comment type="similarity">
    <text evidence="2">Belongs to the SLC35F solute transporter family.</text>
</comment>
<dbReference type="PANTHER" id="PTHR14233">
    <property type="entry name" value="DUF914-RELATED"/>
    <property type="match status" value="1"/>
</dbReference>
<feature type="transmembrane region" description="Helical" evidence="7">
    <location>
        <begin position="288"/>
        <end position="308"/>
    </location>
</feature>
<dbReference type="GO" id="GO:0016020">
    <property type="term" value="C:membrane"/>
    <property type="evidence" value="ECO:0007669"/>
    <property type="project" value="UniProtKB-SubCell"/>
</dbReference>